<comment type="subunit">
    <text evidence="5">G proteins are composed of 3 units; alpha, beta and gamma.</text>
</comment>
<evidence type="ECO:0000256" key="1">
    <source>
        <dbReference type="ARBA" id="ARBA00007431"/>
    </source>
</evidence>
<comment type="caution">
    <text evidence="8">The sequence shown here is derived from an EMBL/GenBank/DDBJ whole genome shotgun (WGS) entry which is preliminary data.</text>
</comment>
<comment type="subcellular location">
    <subcellularLocation>
        <location evidence="5">Cell membrane</location>
        <topology evidence="5">Lipid-anchor</topology>
        <orientation evidence="5">Cytoplasmic side</orientation>
    </subcellularLocation>
</comment>
<evidence type="ECO:0000313" key="8">
    <source>
        <dbReference type="EMBL" id="KAK8395588.1"/>
    </source>
</evidence>
<dbReference type="AlphaFoldDB" id="A0AAW0U8A3"/>
<dbReference type="SUPFAM" id="SSF48670">
    <property type="entry name" value="Transducin (heterotrimeric G protein), gamma chain"/>
    <property type="match status" value="1"/>
</dbReference>
<reference evidence="8 9" key="1">
    <citation type="submission" date="2023-03" db="EMBL/GenBank/DDBJ databases">
        <title>High-quality genome of Scylla paramamosain provides insights in environmental adaptation.</title>
        <authorList>
            <person name="Zhang L."/>
        </authorList>
    </citation>
    <scope>NUCLEOTIDE SEQUENCE [LARGE SCALE GENOMIC DNA]</scope>
    <source>
        <strain evidence="8">LZ_2023a</strain>
        <tissue evidence="8">Muscle</tissue>
    </source>
</reference>
<dbReference type="PRINTS" id="PR00321">
    <property type="entry name" value="GPROTEING"/>
</dbReference>
<feature type="region of interest" description="Disordered" evidence="6">
    <location>
        <begin position="51"/>
        <end position="70"/>
    </location>
</feature>
<keyword evidence="9" id="KW-1185">Reference proteome</keyword>
<evidence type="ECO:0000256" key="2">
    <source>
        <dbReference type="ARBA" id="ARBA00022475"/>
    </source>
</evidence>
<dbReference type="EMBL" id="JARAKH010000017">
    <property type="protein sequence ID" value="KAK8395588.1"/>
    <property type="molecule type" value="Genomic_DNA"/>
</dbReference>
<dbReference type="Pfam" id="PF00631">
    <property type="entry name" value="G-gamma"/>
    <property type="match status" value="1"/>
</dbReference>
<evidence type="ECO:0000256" key="6">
    <source>
        <dbReference type="SAM" id="MobiDB-lite"/>
    </source>
</evidence>
<organism evidence="8 9">
    <name type="scientific">Scylla paramamosain</name>
    <name type="common">Mud crab</name>
    <dbReference type="NCBI Taxonomy" id="85552"/>
    <lineage>
        <taxon>Eukaryota</taxon>
        <taxon>Metazoa</taxon>
        <taxon>Ecdysozoa</taxon>
        <taxon>Arthropoda</taxon>
        <taxon>Crustacea</taxon>
        <taxon>Multicrustacea</taxon>
        <taxon>Malacostraca</taxon>
        <taxon>Eumalacostraca</taxon>
        <taxon>Eucarida</taxon>
        <taxon>Decapoda</taxon>
        <taxon>Pleocyemata</taxon>
        <taxon>Brachyura</taxon>
        <taxon>Eubrachyura</taxon>
        <taxon>Portunoidea</taxon>
        <taxon>Portunidae</taxon>
        <taxon>Portuninae</taxon>
        <taxon>Scylla</taxon>
    </lineage>
</organism>
<proteinExistence type="inferred from homology"/>
<feature type="domain" description="G protein gamma" evidence="7">
    <location>
        <begin position="1"/>
        <end position="39"/>
    </location>
</feature>
<dbReference type="GO" id="GO:0031681">
    <property type="term" value="F:G-protein beta-subunit binding"/>
    <property type="evidence" value="ECO:0007669"/>
    <property type="project" value="InterPro"/>
</dbReference>
<evidence type="ECO:0000256" key="5">
    <source>
        <dbReference type="RuleBase" id="RU004973"/>
    </source>
</evidence>
<accession>A0AAW0U8A3</accession>
<dbReference type="InterPro" id="IPR015898">
    <property type="entry name" value="G-protein_gamma-like_dom"/>
</dbReference>
<dbReference type="InterPro" id="IPR036284">
    <property type="entry name" value="GGL_sf"/>
</dbReference>
<keyword evidence="4 5" id="KW-0807">Transducer</keyword>
<dbReference type="GO" id="GO:0005834">
    <property type="term" value="C:heterotrimeric G-protein complex"/>
    <property type="evidence" value="ECO:0007669"/>
    <property type="project" value="InterPro"/>
</dbReference>
<keyword evidence="3 5" id="KW-0472">Membrane</keyword>
<name>A0AAW0U8A3_SCYPA</name>
<dbReference type="InterPro" id="IPR001770">
    <property type="entry name" value="G-protein_gamma"/>
</dbReference>
<evidence type="ECO:0000256" key="4">
    <source>
        <dbReference type="ARBA" id="ARBA00023224"/>
    </source>
</evidence>
<evidence type="ECO:0000259" key="7">
    <source>
        <dbReference type="PROSITE" id="PS50058"/>
    </source>
</evidence>
<dbReference type="Proteomes" id="UP001487740">
    <property type="component" value="Unassembled WGS sequence"/>
</dbReference>
<evidence type="ECO:0000313" key="9">
    <source>
        <dbReference type="Proteomes" id="UP001487740"/>
    </source>
</evidence>
<keyword evidence="5" id="KW-0449">Lipoprotein</keyword>
<dbReference type="PROSITE" id="PS50058">
    <property type="entry name" value="G_PROTEIN_GAMMA"/>
    <property type="match status" value="1"/>
</dbReference>
<gene>
    <name evidence="8" type="ORF">O3P69_005592</name>
</gene>
<keyword evidence="2 5" id="KW-1003">Cell membrane</keyword>
<comment type="function">
    <text evidence="5">Guanine nucleotide-binding proteins (G proteins) are involved as a modulator or transducer in various transmembrane signaling systems. The beta and gamma chains are required for the GTPase activity, for replacement of GDP by GTP, and for G protein-effector interaction.</text>
</comment>
<evidence type="ECO:0000256" key="3">
    <source>
        <dbReference type="ARBA" id="ARBA00023136"/>
    </source>
</evidence>
<dbReference type="GO" id="GO:0007186">
    <property type="term" value="P:G protein-coupled receptor signaling pathway"/>
    <property type="evidence" value="ECO:0007669"/>
    <property type="project" value="InterPro"/>
</dbReference>
<dbReference type="PANTHER" id="PTHR13809">
    <property type="entry name" value="GUANINE NUCLEOTIDE-BINDING PROTEIN GAMMA SUBUNIT"/>
    <property type="match status" value="1"/>
</dbReference>
<comment type="similarity">
    <text evidence="1 5">Belongs to the G protein gamma family.</text>
</comment>
<protein>
    <recommendedName>
        <fullName evidence="5">Guanine nucleotide-binding protein subunit gamma</fullName>
    </recommendedName>
</protein>
<dbReference type="Gene3D" id="4.10.260.10">
    <property type="entry name" value="Transducin (heterotrimeric G protein), gamma chain"/>
    <property type="match status" value="1"/>
</dbReference>
<dbReference type="CDD" id="cd00068">
    <property type="entry name" value="GGL"/>
    <property type="match status" value="1"/>
</dbReference>
<sequence length="70" mass="7808">MQCHVTQLRQEASIRRVPVSQACYDLMKYCEEHQKGDVLRTRPVCCCDAGHDKGGPPTPDTPTSPYTTSL</sequence>